<keyword evidence="2" id="KW-1185">Reference proteome</keyword>
<dbReference type="Proteomes" id="UP000315891">
    <property type="component" value="Chromosome"/>
</dbReference>
<name>A0A516V5T1_9GAMM</name>
<dbReference type="EMBL" id="CP041742">
    <property type="protein sequence ID" value="QDQ73884.1"/>
    <property type="molecule type" value="Genomic_DNA"/>
</dbReference>
<proteinExistence type="predicted"/>
<gene>
    <name evidence="1" type="ORF">FNZ56_08350</name>
</gene>
<organism evidence="1 2">
    <name type="scientific">Pseudoluteimonas lycopersici</name>
    <dbReference type="NCBI Taxonomy" id="1324796"/>
    <lineage>
        <taxon>Bacteria</taxon>
        <taxon>Pseudomonadati</taxon>
        <taxon>Pseudomonadota</taxon>
        <taxon>Gammaproteobacteria</taxon>
        <taxon>Lysobacterales</taxon>
        <taxon>Lysobacteraceae</taxon>
        <taxon>Pseudoluteimonas</taxon>
    </lineage>
</organism>
<dbReference type="RefSeq" id="WP_143879395.1">
    <property type="nucleotide sequence ID" value="NZ_BAABLZ010000001.1"/>
</dbReference>
<reference evidence="1 2" key="1">
    <citation type="submission" date="2019-07" db="EMBL/GenBank/DDBJ databases">
        <title>Lysobacter weifangensis sp. nov., isolated from bensulfuron-methyl contaminated farmland soil.</title>
        <authorList>
            <person name="Zhao H."/>
        </authorList>
    </citation>
    <scope>NUCLEOTIDE SEQUENCE [LARGE SCALE GENOMIC DNA]</scope>
    <source>
        <strain evidence="1 2">CC-Bw-6</strain>
    </source>
</reference>
<evidence type="ECO:0000313" key="2">
    <source>
        <dbReference type="Proteomes" id="UP000315891"/>
    </source>
</evidence>
<accession>A0A516V5T1</accession>
<protein>
    <submittedName>
        <fullName evidence="1">Uncharacterized protein</fullName>
    </submittedName>
</protein>
<sequence>MKLLRFVISDRDRRTGQPMGLLTLAYQLLRSNDLTKEDDHELRRLVTWMETQVPIPSRLARKRNVSHKETHGVSWMKADAAEAIRHLHFIAEIVRRHGYPVDILQTERPGYVVHEDAWQVVAEPFHGEQG</sequence>
<dbReference type="AlphaFoldDB" id="A0A516V5T1"/>
<evidence type="ECO:0000313" key="1">
    <source>
        <dbReference type="EMBL" id="QDQ73884.1"/>
    </source>
</evidence>
<dbReference type="OrthoDB" id="8911044at2"/>